<dbReference type="AlphaFoldDB" id="A0A5X8N5W4"/>
<evidence type="ECO:0000313" key="1">
    <source>
        <dbReference type="EMBL" id="ECB0526120.1"/>
    </source>
</evidence>
<proteinExistence type="predicted"/>
<organism evidence="1">
    <name type="scientific">Salmonella enterica subsp. enterica serovar Braenderup</name>
    <dbReference type="NCBI Taxonomy" id="149391"/>
    <lineage>
        <taxon>Bacteria</taxon>
        <taxon>Pseudomonadati</taxon>
        <taxon>Pseudomonadota</taxon>
        <taxon>Gammaproteobacteria</taxon>
        <taxon>Enterobacterales</taxon>
        <taxon>Enterobacteriaceae</taxon>
        <taxon>Salmonella</taxon>
    </lineage>
</organism>
<comment type="caution">
    <text evidence="1">The sequence shown here is derived from an EMBL/GenBank/DDBJ whole genome shotgun (WGS) entry which is preliminary data.</text>
</comment>
<sequence>MSMFDQLVARLRDQKEQMTKSLNPGDALAAVGNGDANAPVLDQRALTIGVAPGVVACHNARLNQIADAQLLQEVRSSGAVSAADAVALDNALAASRHLPPETRAAGMELVRQQLRASAAAPLSPAARGINWDE</sequence>
<reference evidence="1" key="1">
    <citation type="submission" date="2019-01" db="EMBL/GenBank/DDBJ databases">
        <authorList>
            <person name="Ashton P.M."/>
            <person name="Dallman T."/>
            <person name="Nair S."/>
            <person name="De Pinna E."/>
            <person name="Peters T."/>
            <person name="Grant K."/>
        </authorList>
    </citation>
    <scope>NUCLEOTIDE SEQUENCE</scope>
    <source>
        <strain evidence="1">555488</strain>
    </source>
</reference>
<protein>
    <submittedName>
        <fullName evidence="1">Uncharacterized protein</fullName>
    </submittedName>
</protein>
<name>A0A5X8N5W4_SALET</name>
<gene>
    <name evidence="1" type="ORF">EUX26_23575</name>
</gene>
<accession>A0A5X8N5W4</accession>
<dbReference type="EMBL" id="AAHWIJ010000032">
    <property type="protein sequence ID" value="ECB0526120.1"/>
    <property type="molecule type" value="Genomic_DNA"/>
</dbReference>